<organism evidence="2 3">
    <name type="scientific">Desulforapulum autotrophicum (strain ATCC 43914 / DSM 3382 / VKM B-1955 / HRM2)</name>
    <name type="common">Desulfobacterium autotrophicum</name>
    <dbReference type="NCBI Taxonomy" id="177437"/>
    <lineage>
        <taxon>Bacteria</taxon>
        <taxon>Pseudomonadati</taxon>
        <taxon>Thermodesulfobacteriota</taxon>
        <taxon>Desulfobacteria</taxon>
        <taxon>Desulfobacterales</taxon>
        <taxon>Desulfobacteraceae</taxon>
        <taxon>Desulforapulum</taxon>
    </lineage>
</organism>
<dbReference type="EMBL" id="CP001087">
    <property type="protein sequence ID" value="ACN13777.1"/>
    <property type="molecule type" value="Genomic_DNA"/>
</dbReference>
<evidence type="ECO:0000256" key="1">
    <source>
        <dbReference type="SAM" id="MobiDB-lite"/>
    </source>
</evidence>
<evidence type="ECO:0000313" key="2">
    <source>
        <dbReference type="EMBL" id="ACN13777.1"/>
    </source>
</evidence>
<sequence>MDNFTPEEIEARKKFIYDTMGKRGKRQIDKIGYENWDPTQTPKDPIEIRRDGTKRTSQQLIQEFLQQASHDDYSNSFAQGAFEMCLGIINKEDKIRGMYEFAQWYTELLKKEGHDPVF</sequence>
<dbReference type="KEGG" id="dat:HRM2_06630"/>
<dbReference type="Proteomes" id="UP000000442">
    <property type="component" value="Chromosome"/>
</dbReference>
<dbReference type="AlphaFoldDB" id="C0QIY7"/>
<keyword evidence="3" id="KW-1185">Reference proteome</keyword>
<protein>
    <submittedName>
        <fullName evidence="2">Uncharacterized protein</fullName>
    </submittedName>
</protein>
<feature type="compositionally biased region" description="Basic and acidic residues" evidence="1">
    <location>
        <begin position="44"/>
        <end position="53"/>
    </location>
</feature>
<proteinExistence type="predicted"/>
<accession>C0QIY7</accession>
<dbReference type="eggNOG" id="ENOG5032TGZ">
    <property type="taxonomic scope" value="Bacteria"/>
</dbReference>
<feature type="region of interest" description="Disordered" evidence="1">
    <location>
        <begin position="31"/>
        <end position="53"/>
    </location>
</feature>
<dbReference type="STRING" id="177437.HRM2_06630"/>
<dbReference type="RefSeq" id="WP_012663025.1">
    <property type="nucleotide sequence ID" value="NC_012108.1"/>
</dbReference>
<evidence type="ECO:0000313" key="3">
    <source>
        <dbReference type="Proteomes" id="UP000000442"/>
    </source>
</evidence>
<name>C0QIY7_DESAH</name>
<dbReference type="OrthoDB" id="5456715at2"/>
<dbReference type="HOGENOM" id="CLU_2105001_0_0_7"/>
<gene>
    <name evidence="2" type="ordered locus">HRM2_06630</name>
</gene>
<reference evidence="2 3" key="1">
    <citation type="journal article" date="2009" name="Environ. Microbiol.">
        <title>Genome sequence of Desulfobacterium autotrophicum HRM2, a marine sulfate reducer oxidizing organic carbon completely to carbon dioxide.</title>
        <authorList>
            <person name="Strittmatter A.W."/>
            <person name="Liesegang H."/>
            <person name="Rabus R."/>
            <person name="Decker I."/>
            <person name="Amann J."/>
            <person name="Andres S."/>
            <person name="Henne A."/>
            <person name="Fricke W.F."/>
            <person name="Martinez-Arias R."/>
            <person name="Bartels D."/>
            <person name="Goesmann A."/>
            <person name="Krause L."/>
            <person name="Puehler A."/>
            <person name="Klenk H.P."/>
            <person name="Richter M."/>
            <person name="Schuler M."/>
            <person name="Gloeckner F.O."/>
            <person name="Meyerdierks A."/>
            <person name="Gottschalk G."/>
            <person name="Amann R."/>
        </authorList>
    </citation>
    <scope>NUCLEOTIDE SEQUENCE [LARGE SCALE GENOMIC DNA]</scope>
    <source>
        <strain evidence="3">ATCC 43914 / DSM 3382 / HRM2</strain>
    </source>
</reference>